<dbReference type="EMBL" id="JBHUHT010000014">
    <property type="protein sequence ID" value="MFD2097012.1"/>
    <property type="molecule type" value="Genomic_DNA"/>
</dbReference>
<reference evidence="3" key="1">
    <citation type="journal article" date="2019" name="Int. J. Syst. Evol. Microbiol.">
        <title>The Global Catalogue of Microorganisms (GCM) 10K type strain sequencing project: providing services to taxonomists for standard genome sequencing and annotation.</title>
        <authorList>
            <consortium name="The Broad Institute Genomics Platform"/>
            <consortium name="The Broad Institute Genome Sequencing Center for Infectious Disease"/>
            <person name="Wu L."/>
            <person name="Ma J."/>
        </authorList>
    </citation>
    <scope>NUCLEOTIDE SEQUENCE [LARGE SCALE GENOMIC DNA]</scope>
    <source>
        <strain evidence="3">CGMCC 1.10992</strain>
    </source>
</reference>
<protein>
    <submittedName>
        <fullName evidence="2">DUF3545 family protein</fullName>
    </submittedName>
</protein>
<comment type="caution">
    <text evidence="2">The sequence shown here is derived from an EMBL/GenBank/DDBJ whole genome shotgun (WGS) entry which is preliminary data.</text>
</comment>
<gene>
    <name evidence="2" type="ORF">ACFSJ3_13530</name>
</gene>
<evidence type="ECO:0000313" key="2">
    <source>
        <dbReference type="EMBL" id="MFD2097012.1"/>
    </source>
</evidence>
<dbReference type="RefSeq" id="WP_345339680.1">
    <property type="nucleotide sequence ID" value="NZ_BAABLI010000011.1"/>
</dbReference>
<proteinExistence type="predicted"/>
<dbReference type="InterPro" id="IPR021932">
    <property type="entry name" value="DUF3545"/>
</dbReference>
<evidence type="ECO:0000313" key="3">
    <source>
        <dbReference type="Proteomes" id="UP001597380"/>
    </source>
</evidence>
<dbReference type="Pfam" id="PF12065">
    <property type="entry name" value="DUF3545"/>
    <property type="match status" value="1"/>
</dbReference>
<dbReference type="Proteomes" id="UP001597380">
    <property type="component" value="Unassembled WGS sequence"/>
</dbReference>
<feature type="region of interest" description="Disordered" evidence="1">
    <location>
        <begin position="1"/>
        <end position="23"/>
    </location>
</feature>
<evidence type="ECO:0000256" key="1">
    <source>
        <dbReference type="SAM" id="MobiDB-lite"/>
    </source>
</evidence>
<name>A0ABW4XN78_9GAMM</name>
<organism evidence="2 3">
    <name type="scientific">Corallincola platygyrae</name>
    <dbReference type="NCBI Taxonomy" id="1193278"/>
    <lineage>
        <taxon>Bacteria</taxon>
        <taxon>Pseudomonadati</taxon>
        <taxon>Pseudomonadota</taxon>
        <taxon>Gammaproteobacteria</taxon>
        <taxon>Alteromonadales</taxon>
        <taxon>Psychromonadaceae</taxon>
        <taxon>Corallincola</taxon>
    </lineage>
</organism>
<keyword evidence="3" id="KW-1185">Reference proteome</keyword>
<sequence length="57" mass="6992">MERLAFEVAGQDRTPKGSRQKKRKWREIESIKDKFRLKKELQDIDWAHDFEMDDLEI</sequence>
<accession>A0ABW4XN78</accession>